<dbReference type="RefSeq" id="XP_045963268.1">
    <property type="nucleotide sequence ID" value="XM_046108679.1"/>
</dbReference>
<feature type="compositionally biased region" description="Low complexity" evidence="1">
    <location>
        <begin position="179"/>
        <end position="192"/>
    </location>
</feature>
<proteinExistence type="predicted"/>
<dbReference type="Proteomes" id="UP000758603">
    <property type="component" value="Unassembled WGS sequence"/>
</dbReference>
<feature type="region of interest" description="Disordered" evidence="1">
    <location>
        <begin position="165"/>
        <end position="227"/>
    </location>
</feature>
<name>A0A9P8UVT2_9PEZI</name>
<keyword evidence="3" id="KW-1185">Reference proteome</keyword>
<accession>A0A9P8UVT2</accession>
<dbReference type="PANTHER" id="PTHR38166">
    <property type="entry name" value="C2H2-TYPE DOMAIN-CONTAINING PROTEIN-RELATED"/>
    <property type="match status" value="1"/>
</dbReference>
<organism evidence="2 3">
    <name type="scientific">Truncatella angustata</name>
    <dbReference type="NCBI Taxonomy" id="152316"/>
    <lineage>
        <taxon>Eukaryota</taxon>
        <taxon>Fungi</taxon>
        <taxon>Dikarya</taxon>
        <taxon>Ascomycota</taxon>
        <taxon>Pezizomycotina</taxon>
        <taxon>Sordariomycetes</taxon>
        <taxon>Xylariomycetidae</taxon>
        <taxon>Amphisphaeriales</taxon>
        <taxon>Sporocadaceae</taxon>
        <taxon>Truncatella</taxon>
    </lineage>
</organism>
<sequence>MFHAVASHHLSRSFGLTQNISSYENHCLQLHLRSISARFVTAASVRNFRASAPRYTITIQGATTNQSKPKFSTNSKCPAGTKNESVTQSTIIRVVPARSTSANQIPLFSDSLAMNSKIVGTSRGGSHQSTSQGFIDAYLARKKREEIDKLMEMLVEWLDSPAVTSHAPGPGNLSGPAASSQNSSTSSTPEKSTGQKRSLRRDSFNGSNPGRDGNGDDKRGNKRSKVENSPALKLACPYFKRDPTKYAGRQACTGPGYDSISRLKEHIYRSHKQPDNKCNRCCEVFSTGEFLEEHQRDELPCKVSQDRSMDGINESQYHQLRKKPVGRKPNPDRWEEVYRIIFPKAKAIPSCYYGYDDANRVPECRDKDRAFTDFIENELIAGVRNDLEDQFDKFAEETRTTFIDIVKIRFKKIQEQFYSQRPVVETLPAPNTAQQALPLLVDPAYPELDFDLLSPAGFYFDEMAENLINDFGSSSDLSDSAYCSMDSPRSPLQT</sequence>
<dbReference type="GeneID" id="70137570"/>
<comment type="caution">
    <text evidence="2">The sequence shown here is derived from an EMBL/GenBank/DDBJ whole genome shotgun (WGS) entry which is preliminary data.</text>
</comment>
<reference evidence="2" key="1">
    <citation type="journal article" date="2021" name="Nat. Commun.">
        <title>Genetic determinants of endophytism in the Arabidopsis root mycobiome.</title>
        <authorList>
            <person name="Mesny F."/>
            <person name="Miyauchi S."/>
            <person name="Thiergart T."/>
            <person name="Pickel B."/>
            <person name="Atanasova L."/>
            <person name="Karlsson M."/>
            <person name="Huettel B."/>
            <person name="Barry K.W."/>
            <person name="Haridas S."/>
            <person name="Chen C."/>
            <person name="Bauer D."/>
            <person name="Andreopoulos W."/>
            <person name="Pangilinan J."/>
            <person name="LaButti K."/>
            <person name="Riley R."/>
            <person name="Lipzen A."/>
            <person name="Clum A."/>
            <person name="Drula E."/>
            <person name="Henrissat B."/>
            <person name="Kohler A."/>
            <person name="Grigoriev I.V."/>
            <person name="Martin F.M."/>
            <person name="Hacquard S."/>
        </authorList>
    </citation>
    <scope>NUCLEOTIDE SEQUENCE</scope>
    <source>
        <strain evidence="2">MPI-SDFR-AT-0073</strain>
    </source>
</reference>
<protein>
    <recommendedName>
        <fullName evidence="4">C2H2-type domain-containing protein</fullName>
    </recommendedName>
</protein>
<dbReference type="PANTHER" id="PTHR38166:SF1">
    <property type="entry name" value="C2H2-TYPE DOMAIN-CONTAINING PROTEIN"/>
    <property type="match status" value="1"/>
</dbReference>
<gene>
    <name evidence="2" type="ORF">BKA67DRAFT_6707</name>
</gene>
<dbReference type="OrthoDB" id="4161727at2759"/>
<evidence type="ECO:0000313" key="2">
    <source>
        <dbReference type="EMBL" id="KAH6659137.1"/>
    </source>
</evidence>
<evidence type="ECO:0000313" key="3">
    <source>
        <dbReference type="Proteomes" id="UP000758603"/>
    </source>
</evidence>
<dbReference type="AlphaFoldDB" id="A0A9P8UVT2"/>
<dbReference type="EMBL" id="JAGPXC010000001">
    <property type="protein sequence ID" value="KAH6659137.1"/>
    <property type="molecule type" value="Genomic_DNA"/>
</dbReference>
<evidence type="ECO:0008006" key="4">
    <source>
        <dbReference type="Google" id="ProtNLM"/>
    </source>
</evidence>
<evidence type="ECO:0000256" key="1">
    <source>
        <dbReference type="SAM" id="MobiDB-lite"/>
    </source>
</evidence>